<organism evidence="1 2">
    <name type="scientific">candidate division WOR-3 bacterium</name>
    <dbReference type="NCBI Taxonomy" id="2052148"/>
    <lineage>
        <taxon>Bacteria</taxon>
        <taxon>Bacteria division WOR-3</taxon>
    </lineage>
</organism>
<name>A0A350HAC3_UNCW3</name>
<evidence type="ECO:0000313" key="1">
    <source>
        <dbReference type="EMBL" id="HAV92489.1"/>
    </source>
</evidence>
<dbReference type="AlphaFoldDB" id="A0A350HAC3"/>
<proteinExistence type="predicted"/>
<reference evidence="1 2" key="1">
    <citation type="journal article" date="2018" name="Nat. Biotechnol.">
        <title>A standardized bacterial taxonomy based on genome phylogeny substantially revises the tree of life.</title>
        <authorList>
            <person name="Parks D.H."/>
            <person name="Chuvochina M."/>
            <person name="Waite D.W."/>
            <person name="Rinke C."/>
            <person name="Skarshewski A."/>
            <person name="Chaumeil P.A."/>
            <person name="Hugenholtz P."/>
        </authorList>
    </citation>
    <scope>NUCLEOTIDE SEQUENCE [LARGE SCALE GENOMIC DNA]</scope>
    <source>
        <strain evidence="1">UBA9956</strain>
    </source>
</reference>
<dbReference type="Proteomes" id="UP000264062">
    <property type="component" value="Unassembled WGS sequence"/>
</dbReference>
<gene>
    <name evidence="1" type="ORF">DCW38_04835</name>
</gene>
<comment type="caution">
    <text evidence="1">The sequence shown here is derived from an EMBL/GenBank/DDBJ whole genome shotgun (WGS) entry which is preliminary data.</text>
</comment>
<sequence length="365" mass="41984">MTEPARKINELCLFNNKLYIGHGDYGVNTGPTDVIYYDFGTKTWNKEFTVDDEAIVLYRIIDNKLFIPGVDACEKENEWDFGNYYELTDTGWKKYRTVPSAVHVFDIAKVDSSIYLATGEVIGNDSLYIAPGAVMVSRDSGESFNYSYTSPSDENLVYRIKSLAMFQGKIYAFPYGYSFYMKNDVPSEYLQYYSDPYTEDGEDYYLTLEPNLLGGADFLVFDGNKWKGTDIIFDDKLCNINGYAFKDKLLLTCTFGDYVSSVSAYIKKYKKMPANTRNAMYVYDGKKNVKINFQYDLILDVLVKDKLIYIMYMKNNVYSIMSSEDFSNWAFYDIPEEAANPLSIETDGKLFYIGTESGAIYELRR</sequence>
<accession>A0A350HAC3</accession>
<dbReference type="EMBL" id="DMZY01000141">
    <property type="protein sequence ID" value="HAV92489.1"/>
    <property type="molecule type" value="Genomic_DNA"/>
</dbReference>
<protein>
    <submittedName>
        <fullName evidence="1">Uncharacterized protein</fullName>
    </submittedName>
</protein>
<evidence type="ECO:0000313" key="2">
    <source>
        <dbReference type="Proteomes" id="UP000264062"/>
    </source>
</evidence>